<dbReference type="Gene3D" id="3.40.50.150">
    <property type="entry name" value="Vaccinia Virus protein VP39"/>
    <property type="match status" value="1"/>
</dbReference>
<organism evidence="1 2">
    <name type="scientific">Hyphodiscus hymeniophilus</name>
    <dbReference type="NCBI Taxonomy" id="353542"/>
    <lineage>
        <taxon>Eukaryota</taxon>
        <taxon>Fungi</taxon>
        <taxon>Dikarya</taxon>
        <taxon>Ascomycota</taxon>
        <taxon>Pezizomycotina</taxon>
        <taxon>Leotiomycetes</taxon>
        <taxon>Helotiales</taxon>
        <taxon>Hyphodiscaceae</taxon>
        <taxon>Hyphodiscus</taxon>
    </lineage>
</organism>
<dbReference type="OrthoDB" id="10027013at2759"/>
<dbReference type="Pfam" id="PF13489">
    <property type="entry name" value="Methyltransf_23"/>
    <property type="match status" value="1"/>
</dbReference>
<protein>
    <submittedName>
        <fullName evidence="1">Methyltransferase Mb3374</fullName>
    </submittedName>
</protein>
<dbReference type="EMBL" id="VNKQ01000005">
    <property type="protein sequence ID" value="KAG0651132.1"/>
    <property type="molecule type" value="Genomic_DNA"/>
</dbReference>
<dbReference type="Proteomes" id="UP000785200">
    <property type="component" value="Unassembled WGS sequence"/>
</dbReference>
<keyword evidence="1" id="KW-0808">Transferase</keyword>
<reference evidence="1" key="1">
    <citation type="submission" date="2019-07" db="EMBL/GenBank/DDBJ databases">
        <title>Hyphodiscus hymeniophilus genome sequencing and assembly.</title>
        <authorList>
            <person name="Kramer G."/>
            <person name="Nodwell J."/>
        </authorList>
    </citation>
    <scope>NUCLEOTIDE SEQUENCE</scope>
    <source>
        <strain evidence="1">ATCC 34498</strain>
    </source>
</reference>
<evidence type="ECO:0000313" key="1">
    <source>
        <dbReference type="EMBL" id="KAG0651132.1"/>
    </source>
</evidence>
<dbReference type="GO" id="GO:0008168">
    <property type="term" value="F:methyltransferase activity"/>
    <property type="evidence" value="ECO:0007669"/>
    <property type="project" value="UniProtKB-KW"/>
</dbReference>
<sequence length="112" mass="12206">MSKPFILANQAATGFSDASNYDKYRPSYPPEAVDKLLQHLGLSSQRDARVVELGSGTGKFTELLVARPEQFEIIAVEPHEGMRSTLVDKKLGVKVLDGNAASMPVEEGWGML</sequence>
<keyword evidence="2" id="KW-1185">Reference proteome</keyword>
<evidence type="ECO:0000313" key="2">
    <source>
        <dbReference type="Proteomes" id="UP000785200"/>
    </source>
</evidence>
<accession>A0A9P7AZF1</accession>
<name>A0A9P7AZF1_9HELO</name>
<proteinExistence type="predicted"/>
<dbReference type="AlphaFoldDB" id="A0A9P7AZF1"/>
<dbReference type="SUPFAM" id="SSF53335">
    <property type="entry name" value="S-adenosyl-L-methionine-dependent methyltransferases"/>
    <property type="match status" value="1"/>
</dbReference>
<dbReference type="InterPro" id="IPR029063">
    <property type="entry name" value="SAM-dependent_MTases_sf"/>
</dbReference>
<keyword evidence="1" id="KW-0489">Methyltransferase</keyword>
<comment type="caution">
    <text evidence="1">The sequence shown here is derived from an EMBL/GenBank/DDBJ whole genome shotgun (WGS) entry which is preliminary data.</text>
</comment>
<dbReference type="GO" id="GO:0032259">
    <property type="term" value="P:methylation"/>
    <property type="evidence" value="ECO:0007669"/>
    <property type="project" value="UniProtKB-KW"/>
</dbReference>
<gene>
    <name evidence="1" type="ORF">D0Z07_2609</name>
</gene>